<accession>A0A0K2VAE3</accession>
<organism evidence="1">
    <name type="scientific">Lepeophtheirus salmonis</name>
    <name type="common">Salmon louse</name>
    <name type="synonym">Caligus salmonis</name>
    <dbReference type="NCBI Taxonomy" id="72036"/>
    <lineage>
        <taxon>Eukaryota</taxon>
        <taxon>Metazoa</taxon>
        <taxon>Ecdysozoa</taxon>
        <taxon>Arthropoda</taxon>
        <taxon>Crustacea</taxon>
        <taxon>Multicrustacea</taxon>
        <taxon>Hexanauplia</taxon>
        <taxon>Copepoda</taxon>
        <taxon>Siphonostomatoida</taxon>
        <taxon>Caligidae</taxon>
        <taxon>Lepeophtheirus</taxon>
    </lineage>
</organism>
<dbReference type="AlphaFoldDB" id="A0A0K2VAE3"/>
<protein>
    <submittedName>
        <fullName evidence="1">Uncharacterized protein</fullName>
    </submittedName>
</protein>
<name>A0A0K2VAE3_LEPSM</name>
<dbReference type="EMBL" id="HACA01029791">
    <property type="protein sequence ID" value="CDW47152.1"/>
    <property type="molecule type" value="Transcribed_RNA"/>
</dbReference>
<reference evidence="1" key="1">
    <citation type="submission" date="2014-05" db="EMBL/GenBank/DDBJ databases">
        <authorList>
            <person name="Chronopoulou M."/>
        </authorList>
    </citation>
    <scope>NUCLEOTIDE SEQUENCE</scope>
    <source>
        <tissue evidence="1">Whole organism</tissue>
    </source>
</reference>
<feature type="non-terminal residue" evidence="1">
    <location>
        <position position="221"/>
    </location>
</feature>
<evidence type="ECO:0000313" key="1">
    <source>
        <dbReference type="EMBL" id="CDW47152.1"/>
    </source>
</evidence>
<proteinExistence type="predicted"/>
<sequence length="221" mass="25678">MTISKYLTISKAFNVFFVMKHSFTKPFITFIGRSENINNNMSSSILAYGRNVLSYISKHFVGFNVTPETEIRLLKDHHSWTVGDVMSLSNAKLKEKESKNKILVQILSQKWNSIPLFKLMSHSELESLLHKGRKERSEVRYVTEKQGRIREKITHLSPTASEQETEYVFKQIKKWLTNGHHVNIHISDKDPKFASDIQARLKELESQEESLGTIQFKVDHK</sequence>